<accession>A0A9D4M292</accession>
<comment type="caution">
    <text evidence="1">The sequence shown here is derived from an EMBL/GenBank/DDBJ whole genome shotgun (WGS) entry which is preliminary data.</text>
</comment>
<keyword evidence="2" id="KW-1185">Reference proteome</keyword>
<evidence type="ECO:0000313" key="2">
    <source>
        <dbReference type="Proteomes" id="UP000828390"/>
    </source>
</evidence>
<evidence type="ECO:0000313" key="1">
    <source>
        <dbReference type="EMBL" id="KAH3868236.1"/>
    </source>
</evidence>
<reference evidence="1" key="2">
    <citation type="submission" date="2020-11" db="EMBL/GenBank/DDBJ databases">
        <authorList>
            <person name="McCartney M.A."/>
            <person name="Auch B."/>
            <person name="Kono T."/>
            <person name="Mallez S."/>
            <person name="Becker A."/>
            <person name="Gohl D.M."/>
            <person name="Silverstein K.A.T."/>
            <person name="Koren S."/>
            <person name="Bechman K.B."/>
            <person name="Herman A."/>
            <person name="Abrahante J.E."/>
            <person name="Garbe J."/>
        </authorList>
    </citation>
    <scope>NUCLEOTIDE SEQUENCE</scope>
    <source>
        <strain evidence="1">Duluth1</strain>
        <tissue evidence="1">Whole animal</tissue>
    </source>
</reference>
<protein>
    <submittedName>
        <fullName evidence="1">Uncharacterized protein</fullName>
    </submittedName>
</protein>
<dbReference type="AlphaFoldDB" id="A0A9D4M292"/>
<dbReference type="EMBL" id="JAIWYP010000002">
    <property type="protein sequence ID" value="KAH3868236.1"/>
    <property type="molecule type" value="Genomic_DNA"/>
</dbReference>
<sequence>MLKQLELPSLQERRKINRLVMLYKVAEVLVPAIPATECLKTASVKRHIKAKQYRDCVTSNIIDNQVINNDRVFVIKNTNSLQFNNSFFVKTIMVWNHLEKSGSRRDS</sequence>
<reference evidence="1" key="1">
    <citation type="journal article" date="2019" name="bioRxiv">
        <title>The Genome of the Zebra Mussel, Dreissena polymorpha: A Resource for Invasive Species Research.</title>
        <authorList>
            <person name="McCartney M.A."/>
            <person name="Auch B."/>
            <person name="Kono T."/>
            <person name="Mallez S."/>
            <person name="Zhang Y."/>
            <person name="Obille A."/>
            <person name="Becker A."/>
            <person name="Abrahante J.E."/>
            <person name="Garbe J."/>
            <person name="Badalamenti J.P."/>
            <person name="Herman A."/>
            <person name="Mangelson H."/>
            <person name="Liachko I."/>
            <person name="Sullivan S."/>
            <person name="Sone E.D."/>
            <person name="Koren S."/>
            <person name="Silverstein K.A.T."/>
            <person name="Beckman K.B."/>
            <person name="Gohl D.M."/>
        </authorList>
    </citation>
    <scope>NUCLEOTIDE SEQUENCE</scope>
    <source>
        <strain evidence="1">Duluth1</strain>
        <tissue evidence="1">Whole animal</tissue>
    </source>
</reference>
<proteinExistence type="predicted"/>
<organism evidence="1 2">
    <name type="scientific">Dreissena polymorpha</name>
    <name type="common">Zebra mussel</name>
    <name type="synonym">Mytilus polymorpha</name>
    <dbReference type="NCBI Taxonomy" id="45954"/>
    <lineage>
        <taxon>Eukaryota</taxon>
        <taxon>Metazoa</taxon>
        <taxon>Spiralia</taxon>
        <taxon>Lophotrochozoa</taxon>
        <taxon>Mollusca</taxon>
        <taxon>Bivalvia</taxon>
        <taxon>Autobranchia</taxon>
        <taxon>Heteroconchia</taxon>
        <taxon>Euheterodonta</taxon>
        <taxon>Imparidentia</taxon>
        <taxon>Neoheterodontei</taxon>
        <taxon>Myida</taxon>
        <taxon>Dreissenoidea</taxon>
        <taxon>Dreissenidae</taxon>
        <taxon>Dreissena</taxon>
    </lineage>
</organism>
<gene>
    <name evidence="1" type="ORF">DPMN_031377</name>
</gene>
<name>A0A9D4M292_DREPO</name>
<dbReference type="Proteomes" id="UP000828390">
    <property type="component" value="Unassembled WGS sequence"/>
</dbReference>